<gene>
    <name evidence="1" type="ORF">BRAFLDRAFT_73364</name>
</gene>
<dbReference type="EMBL" id="GG666513">
    <property type="protein sequence ID" value="EEN60389.1"/>
    <property type="molecule type" value="Genomic_DNA"/>
</dbReference>
<sequence>MCHFCKQLNYPLLFQQVIESYVEETLNLTEAIPLGLVDSDVEEQQAGMSCIPAICIFQIQNKTSKLQQKNKMHSVPLRPAVYRMELKRLHVDTKRFLVTQKIPGNFEDTRDGFQARIEEVVRTQNMPDINCDQTEINVVPVRGWTLAEEGSKQACFIELSFSE</sequence>
<protein>
    <submittedName>
        <fullName evidence="1">Uncharacterized protein</fullName>
    </submittedName>
</protein>
<dbReference type="InParanoid" id="C3YHF3"/>
<reference evidence="1" key="1">
    <citation type="journal article" date="2008" name="Nature">
        <title>The amphioxus genome and the evolution of the chordate karyotype.</title>
        <authorList>
            <consortium name="US DOE Joint Genome Institute (JGI-PGF)"/>
            <person name="Putnam N.H."/>
            <person name="Butts T."/>
            <person name="Ferrier D.E.K."/>
            <person name="Furlong R.F."/>
            <person name="Hellsten U."/>
            <person name="Kawashima T."/>
            <person name="Robinson-Rechavi M."/>
            <person name="Shoguchi E."/>
            <person name="Terry A."/>
            <person name="Yu J.-K."/>
            <person name="Benito-Gutierrez E.L."/>
            <person name="Dubchak I."/>
            <person name="Garcia-Fernandez J."/>
            <person name="Gibson-Brown J.J."/>
            <person name="Grigoriev I.V."/>
            <person name="Horton A.C."/>
            <person name="de Jong P.J."/>
            <person name="Jurka J."/>
            <person name="Kapitonov V.V."/>
            <person name="Kohara Y."/>
            <person name="Kuroki Y."/>
            <person name="Lindquist E."/>
            <person name="Lucas S."/>
            <person name="Osoegawa K."/>
            <person name="Pennacchio L.A."/>
            <person name="Salamov A.A."/>
            <person name="Satou Y."/>
            <person name="Sauka-Spengler T."/>
            <person name="Schmutz J."/>
            <person name="Shin-I T."/>
            <person name="Toyoda A."/>
            <person name="Bronner-Fraser M."/>
            <person name="Fujiyama A."/>
            <person name="Holland L.Z."/>
            <person name="Holland P.W.H."/>
            <person name="Satoh N."/>
            <person name="Rokhsar D.S."/>
        </authorList>
    </citation>
    <scope>NUCLEOTIDE SEQUENCE [LARGE SCALE GENOMIC DNA]</scope>
    <source>
        <strain evidence="1">S238N-H82</strain>
        <tissue evidence="1">Testes</tissue>
    </source>
</reference>
<evidence type="ECO:0000313" key="1">
    <source>
        <dbReference type="EMBL" id="EEN60389.1"/>
    </source>
</evidence>
<name>C3YHF3_BRAFL</name>
<accession>C3YHF3</accession>
<proteinExistence type="predicted"/>
<organism>
    <name type="scientific">Branchiostoma floridae</name>
    <name type="common">Florida lancelet</name>
    <name type="synonym">Amphioxus</name>
    <dbReference type="NCBI Taxonomy" id="7739"/>
    <lineage>
        <taxon>Eukaryota</taxon>
        <taxon>Metazoa</taxon>
        <taxon>Chordata</taxon>
        <taxon>Cephalochordata</taxon>
        <taxon>Leptocardii</taxon>
        <taxon>Amphioxiformes</taxon>
        <taxon>Branchiostomatidae</taxon>
        <taxon>Branchiostoma</taxon>
    </lineage>
</organism>
<dbReference type="AlphaFoldDB" id="C3YHF3"/>